<keyword evidence="1" id="KW-0812">Transmembrane</keyword>
<comment type="caution">
    <text evidence="2">The sequence shown here is derived from an EMBL/GenBank/DDBJ whole genome shotgun (WGS) entry which is preliminary data.</text>
</comment>
<reference evidence="2 3" key="1">
    <citation type="submission" date="2019-12" db="EMBL/GenBank/DDBJ databases">
        <title>Novel species isolated from a subtropical stream in China.</title>
        <authorList>
            <person name="Lu H."/>
        </authorList>
    </citation>
    <scope>NUCLEOTIDE SEQUENCE [LARGE SCALE GENOMIC DNA]</scope>
    <source>
        <strain evidence="2 3">FT109W</strain>
    </source>
</reference>
<feature type="transmembrane region" description="Helical" evidence="1">
    <location>
        <begin position="24"/>
        <end position="43"/>
    </location>
</feature>
<evidence type="ECO:0000256" key="1">
    <source>
        <dbReference type="SAM" id="Phobius"/>
    </source>
</evidence>
<protein>
    <recommendedName>
        <fullName evidence="4">BrnT family toxin</fullName>
    </recommendedName>
</protein>
<keyword evidence="1" id="KW-0472">Membrane</keyword>
<proteinExistence type="predicted"/>
<dbReference type="RefSeq" id="WP_161043975.1">
    <property type="nucleotide sequence ID" value="NZ_WWCS01000003.1"/>
</dbReference>
<accession>A0ABW9WD21</accession>
<organism evidence="2 3">
    <name type="scientific">Duganella margarita</name>
    <dbReference type="NCBI Taxonomy" id="2692170"/>
    <lineage>
        <taxon>Bacteria</taxon>
        <taxon>Pseudomonadati</taxon>
        <taxon>Pseudomonadota</taxon>
        <taxon>Betaproteobacteria</taxon>
        <taxon>Burkholderiales</taxon>
        <taxon>Oxalobacteraceae</taxon>
        <taxon>Telluria group</taxon>
        <taxon>Duganella</taxon>
    </lineage>
</organism>
<evidence type="ECO:0000313" key="3">
    <source>
        <dbReference type="Proteomes" id="UP000466332"/>
    </source>
</evidence>
<gene>
    <name evidence="2" type="ORF">GTP55_05590</name>
</gene>
<keyword evidence="1" id="KW-1133">Transmembrane helix</keyword>
<sequence length="122" mass="14391">MRFTWDPRKAKANLRKHGGVTRRGAWLSFIVIVKAALYELFLLEKFLIERASMRKVIPNPYFESLSKEITFRLDFHSIDYYKKLGEPYGLSAEEMIYRYLRYIAGSGYTIDINEPTLAERQT</sequence>
<evidence type="ECO:0000313" key="2">
    <source>
        <dbReference type="EMBL" id="MYN38843.1"/>
    </source>
</evidence>
<name>A0ABW9WD21_9BURK</name>
<evidence type="ECO:0008006" key="4">
    <source>
        <dbReference type="Google" id="ProtNLM"/>
    </source>
</evidence>
<keyword evidence="3" id="KW-1185">Reference proteome</keyword>
<dbReference type="Proteomes" id="UP000466332">
    <property type="component" value="Unassembled WGS sequence"/>
</dbReference>
<dbReference type="EMBL" id="WWCS01000003">
    <property type="protein sequence ID" value="MYN38843.1"/>
    <property type="molecule type" value="Genomic_DNA"/>
</dbReference>